<comment type="similarity">
    <text evidence="1 4">Belongs to the bacterial solute-binding protein 9 family.</text>
</comment>
<evidence type="ECO:0000313" key="7">
    <source>
        <dbReference type="Proteomes" id="UP000295636"/>
    </source>
</evidence>
<dbReference type="InterPro" id="IPR006127">
    <property type="entry name" value="ZnuA-like"/>
</dbReference>
<evidence type="ECO:0000256" key="5">
    <source>
        <dbReference type="SAM" id="MobiDB-lite"/>
    </source>
</evidence>
<comment type="caution">
    <text evidence="6">The sequence shown here is derived from an EMBL/GenBank/DDBJ whole genome shotgun (WGS) entry which is preliminary data.</text>
</comment>
<keyword evidence="7" id="KW-1185">Reference proteome</keyword>
<dbReference type="CDD" id="cd01017">
    <property type="entry name" value="AdcA"/>
    <property type="match status" value="1"/>
</dbReference>
<evidence type="ECO:0000256" key="1">
    <source>
        <dbReference type="ARBA" id="ARBA00011028"/>
    </source>
</evidence>
<dbReference type="AlphaFoldDB" id="A0A4R5KTI8"/>
<keyword evidence="2 4" id="KW-0813">Transport</keyword>
<reference evidence="6 7" key="1">
    <citation type="submission" date="2019-03" db="EMBL/GenBank/DDBJ databases">
        <title>This is whole genome sequence of Paenibacillus sp MS74 strain.</title>
        <authorList>
            <person name="Trinh H.N."/>
        </authorList>
    </citation>
    <scope>NUCLEOTIDE SEQUENCE [LARGE SCALE GENOMIC DNA]</scope>
    <source>
        <strain evidence="6 7">MS74</strain>
    </source>
</reference>
<dbReference type="Pfam" id="PF01297">
    <property type="entry name" value="ZnuA"/>
    <property type="match status" value="1"/>
</dbReference>
<dbReference type="SUPFAM" id="SSF53807">
    <property type="entry name" value="Helical backbone' metal receptor"/>
    <property type="match status" value="1"/>
</dbReference>
<gene>
    <name evidence="6" type="ORF">E1757_04945</name>
</gene>
<dbReference type="GO" id="GO:0007155">
    <property type="term" value="P:cell adhesion"/>
    <property type="evidence" value="ECO:0007669"/>
    <property type="project" value="InterPro"/>
</dbReference>
<proteinExistence type="inferred from homology"/>
<accession>A0A4R5KTI8</accession>
<keyword evidence="3" id="KW-0732">Signal</keyword>
<name>A0A4R5KTI8_9BACL</name>
<evidence type="ECO:0000256" key="3">
    <source>
        <dbReference type="ARBA" id="ARBA00022729"/>
    </source>
</evidence>
<dbReference type="InterPro" id="IPR006128">
    <property type="entry name" value="Lipoprotein_PsaA-like"/>
</dbReference>
<evidence type="ECO:0000256" key="2">
    <source>
        <dbReference type="ARBA" id="ARBA00022448"/>
    </source>
</evidence>
<dbReference type="GO" id="GO:0046872">
    <property type="term" value="F:metal ion binding"/>
    <property type="evidence" value="ECO:0007669"/>
    <property type="project" value="InterPro"/>
</dbReference>
<dbReference type="Proteomes" id="UP000295636">
    <property type="component" value="Unassembled WGS sequence"/>
</dbReference>
<feature type="region of interest" description="Disordered" evidence="5">
    <location>
        <begin position="129"/>
        <end position="159"/>
    </location>
</feature>
<dbReference type="PRINTS" id="PR00691">
    <property type="entry name" value="ADHESINB"/>
</dbReference>
<sequence>MLFVSRVKKAILLPALFLIIVSLVLSGCGQSQGSLVSGKINVVASFYPLYDFTKKIGGDHVNAINLVPTGVEPHDWSPKGRDIQNITKAEMFVYLGAGLEGWVDHTLSSLPKDSKLTVLEASKGLELLESTEDDGHDHEHKADQKDDKNKAKAQDEHHLDPHVWLSPVNAKKMAAAIKDQLIQIDAAHKSDYEANYAKFAGQLDDLNGKFKQKLSSLPKKEIVVTHQSFGYLAKEYGLKQMPIMGLSPDAEPTAQDLKDINAFIRDNNVKYIFFEELVSDKLAKTLAKDAKVDTLVLNPIEGLTEEQVKAGADYITLMESNLNNLIKALQ</sequence>
<dbReference type="InterPro" id="IPR006129">
    <property type="entry name" value="AdhesinB"/>
</dbReference>
<dbReference type="Gene3D" id="3.40.50.1980">
    <property type="entry name" value="Nitrogenase molybdenum iron protein domain"/>
    <property type="match status" value="2"/>
</dbReference>
<dbReference type="OrthoDB" id="9810636at2"/>
<evidence type="ECO:0000256" key="4">
    <source>
        <dbReference type="RuleBase" id="RU003512"/>
    </source>
</evidence>
<dbReference type="GO" id="GO:0030001">
    <property type="term" value="P:metal ion transport"/>
    <property type="evidence" value="ECO:0007669"/>
    <property type="project" value="InterPro"/>
</dbReference>
<dbReference type="EMBL" id="SMRT01000002">
    <property type="protein sequence ID" value="TDF99213.1"/>
    <property type="molecule type" value="Genomic_DNA"/>
</dbReference>
<dbReference type="PRINTS" id="PR00690">
    <property type="entry name" value="ADHESNFAMILY"/>
</dbReference>
<protein>
    <submittedName>
        <fullName evidence="6">ABC transporter substrate-binding protein</fullName>
    </submittedName>
</protein>
<dbReference type="PROSITE" id="PS51257">
    <property type="entry name" value="PROKAR_LIPOPROTEIN"/>
    <property type="match status" value="1"/>
</dbReference>
<dbReference type="PANTHER" id="PTHR42953:SF3">
    <property type="entry name" value="HIGH-AFFINITY ZINC UPTAKE SYSTEM PROTEIN ZNUA"/>
    <property type="match status" value="1"/>
</dbReference>
<evidence type="ECO:0000313" key="6">
    <source>
        <dbReference type="EMBL" id="TDF99213.1"/>
    </source>
</evidence>
<organism evidence="6 7">
    <name type="scientific">Paenibacillus piri</name>
    <dbReference type="NCBI Taxonomy" id="2547395"/>
    <lineage>
        <taxon>Bacteria</taxon>
        <taxon>Bacillati</taxon>
        <taxon>Bacillota</taxon>
        <taxon>Bacilli</taxon>
        <taxon>Bacillales</taxon>
        <taxon>Paenibacillaceae</taxon>
        <taxon>Paenibacillus</taxon>
    </lineage>
</organism>
<feature type="compositionally biased region" description="Basic and acidic residues" evidence="5">
    <location>
        <begin position="133"/>
        <end position="159"/>
    </location>
</feature>
<dbReference type="InterPro" id="IPR050492">
    <property type="entry name" value="Bact_metal-bind_prot9"/>
</dbReference>
<dbReference type="PANTHER" id="PTHR42953">
    <property type="entry name" value="HIGH-AFFINITY ZINC UPTAKE SYSTEM PROTEIN ZNUA-RELATED"/>
    <property type="match status" value="1"/>
</dbReference>